<dbReference type="AlphaFoldDB" id="S8BE56"/>
<dbReference type="EMBL" id="KB644415">
    <property type="protein sequence ID" value="EPS33317.1"/>
    <property type="molecule type" value="Genomic_DNA"/>
</dbReference>
<name>S8BE56_PENO1</name>
<protein>
    <submittedName>
        <fullName evidence="1">Uncharacterized protein</fullName>
    </submittedName>
</protein>
<dbReference type="HOGENOM" id="CLU_2264649_0_0_1"/>
<gene>
    <name evidence="1" type="ORF">PDE_08279</name>
</gene>
<evidence type="ECO:0000313" key="2">
    <source>
        <dbReference type="Proteomes" id="UP000019376"/>
    </source>
</evidence>
<proteinExistence type="predicted"/>
<organism evidence="1 2">
    <name type="scientific">Penicillium oxalicum (strain 114-2 / CGMCC 5302)</name>
    <name type="common">Penicillium decumbens</name>
    <dbReference type="NCBI Taxonomy" id="933388"/>
    <lineage>
        <taxon>Eukaryota</taxon>
        <taxon>Fungi</taxon>
        <taxon>Dikarya</taxon>
        <taxon>Ascomycota</taxon>
        <taxon>Pezizomycotina</taxon>
        <taxon>Eurotiomycetes</taxon>
        <taxon>Eurotiomycetidae</taxon>
        <taxon>Eurotiales</taxon>
        <taxon>Aspergillaceae</taxon>
        <taxon>Penicillium</taxon>
    </lineage>
</organism>
<accession>S8BE56</accession>
<reference evidence="1 2" key="1">
    <citation type="journal article" date="2013" name="PLoS ONE">
        <title>Genomic and secretomic analyses reveal unique features of the lignocellulolytic enzyme system of Penicillium decumbens.</title>
        <authorList>
            <person name="Liu G."/>
            <person name="Zhang L."/>
            <person name="Wei X."/>
            <person name="Zou G."/>
            <person name="Qin Y."/>
            <person name="Ma L."/>
            <person name="Li J."/>
            <person name="Zheng H."/>
            <person name="Wang S."/>
            <person name="Wang C."/>
            <person name="Xun L."/>
            <person name="Zhao G.-P."/>
            <person name="Zhou Z."/>
            <person name="Qu Y."/>
        </authorList>
    </citation>
    <scope>NUCLEOTIDE SEQUENCE [LARGE SCALE GENOMIC DNA]</scope>
    <source>
        <strain evidence="2">114-2 / CGMCC 5302</strain>
    </source>
</reference>
<keyword evidence="2" id="KW-1185">Reference proteome</keyword>
<sequence>MTTVEGKQGLASNPGLTSDFTRRLQHCWPIATRGCGSNGRPFPSSAFIINLQPTFDQTQPNRGLSFPSGRHVFFATMSKSSASDVHLASGAVSDLELSLISDA</sequence>
<dbReference type="Proteomes" id="UP000019376">
    <property type="component" value="Unassembled WGS sequence"/>
</dbReference>
<evidence type="ECO:0000313" key="1">
    <source>
        <dbReference type="EMBL" id="EPS33317.1"/>
    </source>
</evidence>